<keyword evidence="3 4" id="KW-0998">Cell outer membrane</keyword>
<evidence type="ECO:0000256" key="3">
    <source>
        <dbReference type="ARBA" id="ARBA00023237"/>
    </source>
</evidence>
<keyword evidence="4" id="KW-0564">Palmitate</keyword>
<dbReference type="GO" id="GO:0043165">
    <property type="term" value="P:Gram-negative-bacterium-type cell outer membrane assembly"/>
    <property type="evidence" value="ECO:0007669"/>
    <property type="project" value="UniProtKB-UniRule"/>
</dbReference>
<dbReference type="Pfam" id="PF04355">
    <property type="entry name" value="BamE"/>
    <property type="match status" value="1"/>
</dbReference>
<organism evidence="6 8">
    <name type="scientific">Stenotrophomonas koreensis</name>
    <dbReference type="NCBI Taxonomy" id="266128"/>
    <lineage>
        <taxon>Bacteria</taxon>
        <taxon>Pseudomonadati</taxon>
        <taxon>Pseudomonadota</taxon>
        <taxon>Gammaproteobacteria</taxon>
        <taxon>Lysobacterales</taxon>
        <taxon>Lysobacteraceae</taxon>
        <taxon>Stenotrophomonas</taxon>
    </lineage>
</organism>
<evidence type="ECO:0000313" key="9">
    <source>
        <dbReference type="Proteomes" id="UP000550609"/>
    </source>
</evidence>
<comment type="function">
    <text evidence="4">Part of the outer membrane protein assembly complex, which is involved in assembly and insertion of beta-barrel proteins into the outer membrane.</text>
</comment>
<comment type="subunit">
    <text evidence="4">Part of the Bam complex.</text>
</comment>
<dbReference type="OrthoDB" id="9808250at2"/>
<dbReference type="Proteomes" id="UP000550609">
    <property type="component" value="Unassembled WGS sequence"/>
</dbReference>
<dbReference type="Proteomes" id="UP000051254">
    <property type="component" value="Unassembled WGS sequence"/>
</dbReference>
<reference evidence="6 8" key="1">
    <citation type="submission" date="2015-05" db="EMBL/GenBank/DDBJ databases">
        <title>Genome sequencing and analysis of members of genus Stenotrophomonas.</title>
        <authorList>
            <person name="Patil P.P."/>
            <person name="Midha S."/>
            <person name="Patil P.B."/>
        </authorList>
    </citation>
    <scope>NUCLEOTIDE SEQUENCE [LARGE SCALE GENOMIC DNA]</scope>
    <source>
        <strain evidence="6 8">DSM 17805</strain>
    </source>
</reference>
<dbReference type="InterPro" id="IPR007450">
    <property type="entry name" value="BamE_dom"/>
</dbReference>
<dbReference type="PATRIC" id="fig|266128.3.peg.629"/>
<dbReference type="STRING" id="266128.ABB25_08815"/>
<dbReference type="PROSITE" id="PS51257">
    <property type="entry name" value="PROKAR_LIPOPROTEIN"/>
    <property type="match status" value="1"/>
</dbReference>
<keyword evidence="8" id="KW-1185">Reference proteome</keyword>
<evidence type="ECO:0000256" key="4">
    <source>
        <dbReference type="HAMAP-Rule" id="MF_00925"/>
    </source>
</evidence>
<dbReference type="GO" id="GO:0030674">
    <property type="term" value="F:protein-macromolecule adaptor activity"/>
    <property type="evidence" value="ECO:0007669"/>
    <property type="project" value="TreeGrafter"/>
</dbReference>
<keyword evidence="2 4" id="KW-0472">Membrane</keyword>
<reference evidence="7 9" key="2">
    <citation type="submission" date="2020-08" db="EMBL/GenBank/DDBJ databases">
        <title>Stenotrophomonas sp. W1S232.</title>
        <authorList>
            <person name="Deng Y."/>
        </authorList>
    </citation>
    <scope>NUCLEOTIDE SEQUENCE [LARGE SCALE GENOMIC DNA]</scope>
    <source>
        <strain evidence="7 9">W1S232</strain>
    </source>
</reference>
<dbReference type="InterPro" id="IPR026592">
    <property type="entry name" value="BamE"/>
</dbReference>
<protein>
    <recommendedName>
        <fullName evidence="4">Outer membrane protein assembly factor BamE</fullName>
    </recommendedName>
</protein>
<evidence type="ECO:0000256" key="1">
    <source>
        <dbReference type="ARBA" id="ARBA00022729"/>
    </source>
</evidence>
<dbReference type="EMBL" id="JACIUV010000002">
    <property type="protein sequence ID" value="MBB1116388.1"/>
    <property type="molecule type" value="Genomic_DNA"/>
</dbReference>
<evidence type="ECO:0000259" key="5">
    <source>
        <dbReference type="Pfam" id="PF04355"/>
    </source>
</evidence>
<dbReference type="PANTHER" id="PTHR37482">
    <property type="entry name" value="OUTER MEMBRANE PROTEIN ASSEMBLY FACTOR BAME"/>
    <property type="match status" value="1"/>
</dbReference>
<proteinExistence type="inferred from homology"/>
<evidence type="ECO:0000313" key="6">
    <source>
        <dbReference type="EMBL" id="KRG57905.1"/>
    </source>
</evidence>
<evidence type="ECO:0000256" key="2">
    <source>
        <dbReference type="ARBA" id="ARBA00023136"/>
    </source>
</evidence>
<gene>
    <name evidence="4" type="primary">bamE</name>
    <name evidence="6" type="ORF">ABB25_08815</name>
    <name evidence="7" type="ORF">H4O09_04830</name>
</gene>
<accession>A0A7W3YUZ5</accession>
<name>A0A0R0BWZ6_9GAMM</name>
<dbReference type="AlphaFoldDB" id="A0A0R0BWZ6"/>
<dbReference type="HAMAP" id="MF_00925">
    <property type="entry name" value="OM_assembly_BamE"/>
    <property type="match status" value="1"/>
</dbReference>
<dbReference type="GO" id="GO:0051205">
    <property type="term" value="P:protein insertion into membrane"/>
    <property type="evidence" value="ECO:0007669"/>
    <property type="project" value="UniProtKB-UniRule"/>
</dbReference>
<dbReference type="RefSeq" id="WP_057665946.1">
    <property type="nucleotide sequence ID" value="NZ_JACIUV010000002.1"/>
</dbReference>
<dbReference type="Gene3D" id="3.30.1450.10">
    <property type="match status" value="1"/>
</dbReference>
<dbReference type="EMBL" id="LDJH01000013">
    <property type="protein sequence ID" value="KRG57905.1"/>
    <property type="molecule type" value="Genomic_DNA"/>
</dbReference>
<keyword evidence="4" id="KW-0449">Lipoprotein</keyword>
<comment type="caution">
    <text evidence="6">The sequence shown here is derived from an EMBL/GenBank/DDBJ whole genome shotgun (WGS) entry which is preliminary data.</text>
</comment>
<sequence length="129" mass="14730">MRSFLLLALTIVTTAGCGAVYKQPMYQGNLIRETAVQQLQVGQSRQQVSTLLGTPSIMDPFNSDRWDYTGSRRINRAGKTETTNFIVHFENDRVSRWEGDYLAVNDGELAMKTVQQFGRNLARDKKKRR</sequence>
<evidence type="ECO:0000313" key="8">
    <source>
        <dbReference type="Proteomes" id="UP000051254"/>
    </source>
</evidence>
<comment type="subcellular location">
    <subcellularLocation>
        <location evidence="4">Cell outer membrane</location>
        <topology evidence="4">Lipid-anchor</topology>
    </subcellularLocation>
</comment>
<feature type="domain" description="Outer membrane protein assembly factor BamE" evidence="5">
    <location>
        <begin position="28"/>
        <end position="98"/>
    </location>
</feature>
<accession>A0A0R0BWZ6</accession>
<dbReference type="InterPro" id="IPR037873">
    <property type="entry name" value="BamE-like"/>
</dbReference>
<dbReference type="GO" id="GO:1990063">
    <property type="term" value="C:Bam protein complex"/>
    <property type="evidence" value="ECO:0007669"/>
    <property type="project" value="TreeGrafter"/>
</dbReference>
<dbReference type="PANTHER" id="PTHR37482:SF1">
    <property type="entry name" value="OUTER MEMBRANE PROTEIN ASSEMBLY FACTOR BAME"/>
    <property type="match status" value="1"/>
</dbReference>
<keyword evidence="1 4" id="KW-0732">Signal</keyword>
<comment type="similarity">
    <text evidence="4">Belongs to the BamE family.</text>
</comment>
<evidence type="ECO:0000313" key="7">
    <source>
        <dbReference type="EMBL" id="MBB1116388.1"/>
    </source>
</evidence>